<organism evidence="1">
    <name type="scientific">Tanacetum cinerariifolium</name>
    <name type="common">Dalmatian daisy</name>
    <name type="synonym">Chrysanthemum cinerariifolium</name>
    <dbReference type="NCBI Taxonomy" id="118510"/>
    <lineage>
        <taxon>Eukaryota</taxon>
        <taxon>Viridiplantae</taxon>
        <taxon>Streptophyta</taxon>
        <taxon>Embryophyta</taxon>
        <taxon>Tracheophyta</taxon>
        <taxon>Spermatophyta</taxon>
        <taxon>Magnoliopsida</taxon>
        <taxon>eudicotyledons</taxon>
        <taxon>Gunneridae</taxon>
        <taxon>Pentapetalae</taxon>
        <taxon>asterids</taxon>
        <taxon>campanulids</taxon>
        <taxon>Asterales</taxon>
        <taxon>Asteraceae</taxon>
        <taxon>Asteroideae</taxon>
        <taxon>Anthemideae</taxon>
        <taxon>Anthemidinae</taxon>
        <taxon>Tanacetum</taxon>
    </lineage>
</organism>
<feature type="non-terminal residue" evidence="1">
    <location>
        <position position="205"/>
    </location>
</feature>
<comment type="caution">
    <text evidence="1">The sequence shown here is derived from an EMBL/GenBank/DDBJ whole genome shotgun (WGS) entry which is preliminary data.</text>
</comment>
<reference evidence="1" key="1">
    <citation type="journal article" date="2019" name="Sci. Rep.">
        <title>Draft genome of Tanacetum cinerariifolium, the natural source of mosquito coil.</title>
        <authorList>
            <person name="Yamashiro T."/>
            <person name="Shiraishi A."/>
            <person name="Satake H."/>
            <person name="Nakayama K."/>
        </authorList>
    </citation>
    <scope>NUCLEOTIDE SEQUENCE</scope>
</reference>
<name>A0A699TRF1_TANCI</name>
<protein>
    <submittedName>
        <fullName evidence="1">Uncharacterized protein</fullName>
    </submittedName>
</protein>
<gene>
    <name evidence="1" type="ORF">Tci_885341</name>
</gene>
<accession>A0A699TRF1</accession>
<dbReference type="EMBL" id="BKCJ011272029">
    <property type="protein sequence ID" value="GFD13372.1"/>
    <property type="molecule type" value="Genomic_DNA"/>
</dbReference>
<evidence type="ECO:0000313" key="1">
    <source>
        <dbReference type="EMBL" id="GFD13372.1"/>
    </source>
</evidence>
<proteinExistence type="predicted"/>
<dbReference type="AlphaFoldDB" id="A0A699TRF1"/>
<sequence>MALPTVAAASSIASFPILARALTEHLVFCQAYMNNGLLYAFPLLVALAACSSNDASSEAAAGSVAQQAVKARLRIPVGDPVLIDSSDYVMYPLSLNEIVTEEKDEYGGSYSGRTTTYWNILFYNLRSNQSHLLTPRKLIISSYTGQNSGNSSDSDDSHKAYLRASAADKFLYFSATTTDFNHDGQLTDADPSYLFISDKSGENFR</sequence>